<keyword evidence="6" id="KW-0597">Phosphoprotein</keyword>
<dbReference type="PANTHER" id="PTHR45527:SF10">
    <property type="entry name" value="PYOCHELIN SYNTHASE PCHF"/>
    <property type="match status" value="1"/>
</dbReference>
<dbReference type="FunFam" id="3.30.559.30:FF:000006">
    <property type="entry name" value="Yersiniabactin polyketide/non-ribosomal peptide synthetase"/>
    <property type="match status" value="1"/>
</dbReference>
<dbReference type="InterPro" id="IPR010912">
    <property type="entry name" value="SPOC_met"/>
</dbReference>
<dbReference type="Pfam" id="PF00550">
    <property type="entry name" value="PP-binding"/>
    <property type="match status" value="1"/>
</dbReference>
<dbReference type="PROSITE" id="PS50075">
    <property type="entry name" value="CARRIER"/>
    <property type="match status" value="1"/>
</dbReference>
<dbReference type="InterPro" id="IPR013217">
    <property type="entry name" value="Methyltransf_12"/>
</dbReference>
<dbReference type="GO" id="GO:0009403">
    <property type="term" value="P:toxin biosynthetic process"/>
    <property type="evidence" value="ECO:0007669"/>
    <property type="project" value="UniProtKB-ARBA"/>
</dbReference>
<proteinExistence type="inferred from homology"/>
<comment type="caution">
    <text evidence="12">The sequence shown here is derived from an EMBL/GenBank/DDBJ whole genome shotgun (WGS) entry which is preliminary data.</text>
</comment>
<evidence type="ECO:0000256" key="5">
    <source>
        <dbReference type="ARBA" id="ARBA00022450"/>
    </source>
</evidence>
<dbReference type="Gene3D" id="2.30.38.10">
    <property type="entry name" value="Luciferase, Domain 3"/>
    <property type="match status" value="1"/>
</dbReference>
<evidence type="ECO:0000259" key="11">
    <source>
        <dbReference type="PROSITE" id="PS50917"/>
    </source>
</evidence>
<protein>
    <recommendedName>
        <fullName evidence="4">Phenyloxazoline synthase MbtB</fullName>
    </recommendedName>
    <alternativeName>
        <fullName evidence="8">Mycobactin synthetase protein B</fullName>
    </alternativeName>
</protein>
<dbReference type="InterPro" id="IPR057737">
    <property type="entry name" value="Condensation_MtbB-like"/>
</dbReference>
<dbReference type="InterPro" id="IPR001031">
    <property type="entry name" value="Thioesterase"/>
</dbReference>
<feature type="region of interest" description="Disordered" evidence="9">
    <location>
        <begin position="652"/>
        <end position="703"/>
    </location>
</feature>
<dbReference type="InterPro" id="IPR010071">
    <property type="entry name" value="AA_adenyl_dom"/>
</dbReference>
<evidence type="ECO:0000313" key="13">
    <source>
        <dbReference type="Proteomes" id="UP000475214"/>
    </source>
</evidence>
<comment type="cofactor">
    <cofactor evidence="1">
        <name>pantetheine 4'-phosphate</name>
        <dbReference type="ChEBI" id="CHEBI:47942"/>
    </cofactor>
</comment>
<dbReference type="Pfam" id="PF08242">
    <property type="entry name" value="Methyltransf_12"/>
    <property type="match status" value="1"/>
</dbReference>
<gene>
    <name evidence="12" type="ORF">G1H10_21355</name>
</gene>
<dbReference type="Pfam" id="PF00975">
    <property type="entry name" value="Thioesterase"/>
    <property type="match status" value="1"/>
</dbReference>
<feature type="compositionally biased region" description="Low complexity" evidence="9">
    <location>
        <begin position="1459"/>
        <end position="1468"/>
    </location>
</feature>
<dbReference type="EMBL" id="JAAGOA010000016">
    <property type="protein sequence ID" value="NEE02716.1"/>
    <property type="molecule type" value="Genomic_DNA"/>
</dbReference>
<dbReference type="InterPro" id="IPR036736">
    <property type="entry name" value="ACP-like_sf"/>
</dbReference>
<dbReference type="FunFam" id="3.30.559.10:FF:000023">
    <property type="entry name" value="Non-ribosomal peptide synthetase"/>
    <property type="match status" value="1"/>
</dbReference>
<dbReference type="GO" id="GO:0016874">
    <property type="term" value="F:ligase activity"/>
    <property type="evidence" value="ECO:0007669"/>
    <property type="project" value="UniProtKB-KW"/>
</dbReference>
<dbReference type="Gene3D" id="1.10.1200.10">
    <property type="entry name" value="ACP-like"/>
    <property type="match status" value="1"/>
</dbReference>
<dbReference type="Pfam" id="PF00668">
    <property type="entry name" value="Condensation"/>
    <property type="match status" value="1"/>
</dbReference>
<dbReference type="Gene3D" id="3.40.50.1820">
    <property type="entry name" value="alpha/beta hydrolase"/>
    <property type="match status" value="1"/>
</dbReference>
<keyword evidence="7" id="KW-0436">Ligase</keyword>
<evidence type="ECO:0000259" key="10">
    <source>
        <dbReference type="PROSITE" id="PS50075"/>
    </source>
</evidence>
<name>A0A6L9SBS6_9ACTN</name>
<dbReference type="PROSITE" id="PS00455">
    <property type="entry name" value="AMP_BINDING"/>
    <property type="match status" value="1"/>
</dbReference>
<feature type="region of interest" description="Disordered" evidence="9">
    <location>
        <begin position="1447"/>
        <end position="1468"/>
    </location>
</feature>
<dbReference type="Pfam" id="PF00501">
    <property type="entry name" value="AMP-binding"/>
    <property type="match status" value="1"/>
</dbReference>
<dbReference type="SUPFAM" id="SSF47336">
    <property type="entry name" value="ACP-like"/>
    <property type="match status" value="1"/>
</dbReference>
<dbReference type="CDD" id="cd19535">
    <property type="entry name" value="Cyc_NRPS"/>
    <property type="match status" value="1"/>
</dbReference>
<dbReference type="InterPro" id="IPR023213">
    <property type="entry name" value="CAT-like_dom_sf"/>
</dbReference>
<dbReference type="InterPro" id="IPR044894">
    <property type="entry name" value="TubC_N_sf"/>
</dbReference>
<dbReference type="SUPFAM" id="SSF56801">
    <property type="entry name" value="Acetyl-CoA synthetase-like"/>
    <property type="match status" value="1"/>
</dbReference>
<dbReference type="SUPFAM" id="SSF53474">
    <property type="entry name" value="alpha/beta-Hydrolases"/>
    <property type="match status" value="1"/>
</dbReference>
<dbReference type="GO" id="GO:0031177">
    <property type="term" value="F:phosphopantetheine binding"/>
    <property type="evidence" value="ECO:0007669"/>
    <property type="project" value="TreeGrafter"/>
</dbReference>
<dbReference type="Gene3D" id="3.30.300.30">
    <property type="match status" value="2"/>
</dbReference>
<dbReference type="InterPro" id="IPR000873">
    <property type="entry name" value="AMP-dep_synth/lig_dom"/>
</dbReference>
<evidence type="ECO:0000256" key="6">
    <source>
        <dbReference type="ARBA" id="ARBA00022553"/>
    </source>
</evidence>
<dbReference type="Pfam" id="PF18563">
    <property type="entry name" value="TubC_N"/>
    <property type="match status" value="1"/>
</dbReference>
<keyword evidence="13" id="KW-1185">Reference proteome</keyword>
<dbReference type="InterPro" id="IPR029058">
    <property type="entry name" value="AB_hydrolase_fold"/>
</dbReference>
<sequence length="1868" mass="201454">MNVSDLVTEFEQLGVRLWADDGRLRYRAPRGVLTEERKATLVEHKADLLAYLDADTAELVSDPAGRHEPFPLTQMQSAYQLGRHQVFDYGGVACTGYLDIAYDGAVSPDDLERAWNQLVRRHDMLRAVVHGDGHQRVLPAVDEYRIPVTDLRGASPDAVETHLDAVRRELTGTPGSTETWPLFALRTTVTDQATLLHLLVELIVVDSASVQLLLGELDALLRGHTPPPLDVTFRDYVLAERSLRAGPRFQRDRSYWLDRIDDLPPAPELPGTGREEPAPGAGPVRFRRLDRQLSATEWAGLRKRAERNGVTASAVLLTAYAETVGRWSRHRRFTLNLPVFNRLPLHERIGSVVGDFTSVNLLAVDLDAAPTFAGRVATVSGQLFDDLDHRLFSGLDVLAELTRRHGSPALMPVVFTSTIGTGAATEAPLGRFVHGVTQTPQVWLDCQVVENADGVLLAWDVRDDVFPDGLAADAFSSFADLVRRLATTDEAWDDAAPVTLPPEQRARRSEVNDTAAALPDHLLHDPVLARADTTPQRVAVIDTRTTMTYAELTARARAAARRLRGAGCRPGERVAICMVKGADQIVGVLAVLLAGAVYVPVDPGQPAARRDRILGSAGVRFALTQSWSGTADQLPAEVRSIAVDDIASPHIESAQGDQGKWGGGISRPGKARASACEEPCDDLAAGEAGNSPSPPPGSPDDPAYVIYTSGSTGEPKGVVISHRAAANTIEDINARFDIGPDDRVLSVVNLGFDLSVYDIFGVLAAGGTVVLPDPERRGDPSHWAELIDRHGVTLWNTVPSQLQMLQDYADSAAGSDRLGTLRLALLSGDWIPVALPDRVRATVPDLRVVSLGGATEAAIWSIWYPIAEVRPEWRSIPYGTPLTNQSFRVLDDALQDRPDWVPGELYIGGAGLAQGYLGDPERTSRRFITCPATGERLYRTGDLGRYLPDGTIEFLGREDTQVKIRGHRVELGEIEAVLRAHPAVADAAVLADGERESRRLTGFAELAQGDPGTDDGAGGAAAAQVIDAATAAWTAAENAIEAETFTDLMQGVDEVAVQAMAAQLRADGLFTTPGAAHTADEIAAAVRVSDRHRRLLRRWLDALVDAGALRLDDDGTYRDLAPADDAGRSAAWERVDELERRAAYGAELLRFVRTCTGRLGEMLRGEFDVRDILFPDGEFGAAHAVYRENQVGRSMNGVVAAAVRRLAELHAGRADAGPLRILEVGAGIAGTSADVVAAVADLEPDYLFTDVSEFFLSEARSTFDRYPWMRYGRFDINAGLREQGYLPNSADVVLCANVLHNSRHADDVLARLRDVLAPGGWLIFIEPTRRHNYSQLVSMEFEFTREDFDDERARTGQSFFTRHQWLQMLARAGAADAVCVPPENSALALAGQGVFLARFDDARAYTTPDAVLAHLATQLPDYMVPQSIQLVDALPRSANGKLDRSALAAWSPGPGPGAGAAPLPAGADPAADDLERRVAVLWSELLGVEVVGRDQDFYSLGGDSLLLSRMLGRLREQVPEAGGLDWAVLLRQMLHDPTVRGLVGYLSSAGDAGTEAGAKRSPVVVLAPAPDDAPTFVLVHAGTGTLQPYQPLLSRLRADRGHGLLGVEMTDLDHYLALPPEAVIDRLAAGYARDLLEHGTRFTVVGYCLGGLLATEVARALTEAGATVDGLTVISSYQPPAVEDELMVEYLFAQSMGAALDALGLPADADQIGRAVRSILQRSPGRLPPGCLTGLDGEDASVGAAFREFAGAERPERLAAIHRVATADGAYNSGSYTLDEFTRYFDVFRQSMLAVARHRPDPYAGPTTLLRNSGSSTLLPGSRADVARFWERICVGELSVHDLPGDHFSCMAAANAPTIAAALTGVRR</sequence>
<dbReference type="Gene3D" id="3.30.559.10">
    <property type="entry name" value="Chloramphenicol acetyltransferase-like domain"/>
    <property type="match status" value="1"/>
</dbReference>
<evidence type="ECO:0000256" key="9">
    <source>
        <dbReference type="SAM" id="MobiDB-lite"/>
    </source>
</evidence>
<comment type="similarity">
    <text evidence="3">Belongs to the ATP-dependent AMP-binding enzyme family. MbtB subfamily.</text>
</comment>
<reference evidence="12 13" key="1">
    <citation type="submission" date="2020-02" db="EMBL/GenBank/DDBJ databases">
        <authorList>
            <person name="Li X.-J."/>
            <person name="Han X.-M."/>
        </authorList>
    </citation>
    <scope>NUCLEOTIDE SEQUENCE [LARGE SCALE GENOMIC DNA]</scope>
    <source>
        <strain evidence="12 13">CCTCC AB 2017055</strain>
    </source>
</reference>
<dbReference type="SUPFAM" id="SSF52777">
    <property type="entry name" value="CoA-dependent acyltransferases"/>
    <property type="match status" value="2"/>
</dbReference>
<evidence type="ECO:0000313" key="12">
    <source>
        <dbReference type="EMBL" id="NEE02716.1"/>
    </source>
</evidence>
<dbReference type="FunFam" id="2.30.38.10:FF:000001">
    <property type="entry name" value="Non-ribosomal peptide synthetase PvdI"/>
    <property type="match status" value="1"/>
</dbReference>
<evidence type="ECO:0000256" key="1">
    <source>
        <dbReference type="ARBA" id="ARBA00001957"/>
    </source>
</evidence>
<dbReference type="PANTHER" id="PTHR45527">
    <property type="entry name" value="NONRIBOSOMAL PEPTIDE SYNTHETASE"/>
    <property type="match status" value="1"/>
</dbReference>
<evidence type="ECO:0000256" key="7">
    <source>
        <dbReference type="ARBA" id="ARBA00022598"/>
    </source>
</evidence>
<accession>A0A6L9SBS6</accession>
<evidence type="ECO:0000256" key="4">
    <source>
        <dbReference type="ARBA" id="ARBA00016743"/>
    </source>
</evidence>
<dbReference type="Gene3D" id="3.40.50.150">
    <property type="entry name" value="Vaccinia Virus protein VP39"/>
    <property type="match status" value="1"/>
</dbReference>
<organism evidence="12 13">
    <name type="scientific">Phytoactinopolyspora halotolerans</name>
    <dbReference type="NCBI Taxonomy" id="1981512"/>
    <lineage>
        <taxon>Bacteria</taxon>
        <taxon>Bacillati</taxon>
        <taxon>Actinomycetota</taxon>
        <taxon>Actinomycetes</taxon>
        <taxon>Jiangellales</taxon>
        <taxon>Jiangellaceae</taxon>
        <taxon>Phytoactinopolyspora</taxon>
    </lineage>
</organism>
<evidence type="ECO:0000256" key="2">
    <source>
        <dbReference type="ARBA" id="ARBA00005102"/>
    </source>
</evidence>
<dbReference type="Gene3D" id="1.10.10.1830">
    <property type="entry name" value="Non-ribosomal peptide synthase, adenylation domain"/>
    <property type="match status" value="1"/>
</dbReference>
<feature type="domain" description="Carrier" evidence="10">
    <location>
        <begin position="1469"/>
        <end position="1550"/>
    </location>
</feature>
<comment type="pathway">
    <text evidence="2">Siderophore biosynthesis; mycobactin biosynthesis.</text>
</comment>
<dbReference type="PROSITE" id="PS50917">
    <property type="entry name" value="SPOC"/>
    <property type="match status" value="1"/>
</dbReference>
<dbReference type="InterPro" id="IPR001242">
    <property type="entry name" value="Condensation_dom"/>
</dbReference>
<feature type="domain" description="SPOC" evidence="11">
    <location>
        <begin position="1471"/>
        <end position="1651"/>
    </location>
</feature>
<dbReference type="InterPro" id="IPR020845">
    <property type="entry name" value="AMP-binding_CS"/>
</dbReference>
<dbReference type="Proteomes" id="UP000475214">
    <property type="component" value="Unassembled WGS sequence"/>
</dbReference>
<dbReference type="InterPro" id="IPR029063">
    <property type="entry name" value="SAM-dependent_MTases_sf"/>
</dbReference>
<dbReference type="Gene3D" id="3.30.559.30">
    <property type="entry name" value="Nonribosomal peptide synthetase, condensation domain"/>
    <property type="match status" value="1"/>
</dbReference>
<dbReference type="InterPro" id="IPR041464">
    <property type="entry name" value="TubC_N"/>
</dbReference>
<dbReference type="GO" id="GO:0005737">
    <property type="term" value="C:cytoplasm"/>
    <property type="evidence" value="ECO:0007669"/>
    <property type="project" value="TreeGrafter"/>
</dbReference>
<keyword evidence="5" id="KW-0596">Phosphopantetheine</keyword>
<dbReference type="InterPro" id="IPR045851">
    <property type="entry name" value="AMP-bd_C_sf"/>
</dbReference>
<feature type="region of interest" description="Disordered" evidence="9">
    <location>
        <begin position="264"/>
        <end position="285"/>
    </location>
</feature>
<dbReference type="SUPFAM" id="SSF53335">
    <property type="entry name" value="S-adenosyl-L-methionine-dependent methyltransferases"/>
    <property type="match status" value="1"/>
</dbReference>
<evidence type="ECO:0000256" key="8">
    <source>
        <dbReference type="ARBA" id="ARBA00033440"/>
    </source>
</evidence>
<dbReference type="GO" id="GO:0000036">
    <property type="term" value="F:acyl carrier activity"/>
    <property type="evidence" value="ECO:0007669"/>
    <property type="project" value="TreeGrafter"/>
</dbReference>
<dbReference type="RefSeq" id="WP_163741526.1">
    <property type="nucleotide sequence ID" value="NZ_JAAGOA010000016.1"/>
</dbReference>
<dbReference type="Gene3D" id="3.40.50.980">
    <property type="match status" value="2"/>
</dbReference>
<dbReference type="GO" id="GO:0043041">
    <property type="term" value="P:amino acid activation for nonribosomal peptide biosynthetic process"/>
    <property type="evidence" value="ECO:0007669"/>
    <property type="project" value="TreeGrafter"/>
</dbReference>
<dbReference type="InterPro" id="IPR009081">
    <property type="entry name" value="PP-bd_ACP"/>
</dbReference>
<evidence type="ECO:0000256" key="3">
    <source>
        <dbReference type="ARBA" id="ARBA00007380"/>
    </source>
</evidence>
<dbReference type="CDD" id="cd02440">
    <property type="entry name" value="AdoMet_MTases"/>
    <property type="match status" value="1"/>
</dbReference>
<dbReference type="NCBIfam" id="TIGR01733">
    <property type="entry name" value="AA-adenyl-dom"/>
    <property type="match status" value="1"/>
</dbReference>